<evidence type="ECO:0000313" key="3">
    <source>
        <dbReference type="Proteomes" id="UP000652013"/>
    </source>
</evidence>
<gene>
    <name evidence="2" type="ORF">Sya03_12320</name>
</gene>
<keyword evidence="3" id="KW-1185">Reference proteome</keyword>
<evidence type="ECO:0000313" key="2">
    <source>
        <dbReference type="EMBL" id="GIJ01880.1"/>
    </source>
</evidence>
<reference evidence="2" key="1">
    <citation type="submission" date="2021-01" db="EMBL/GenBank/DDBJ databases">
        <title>Whole genome shotgun sequence of Spirilliplanes yamanashiensis NBRC 15828.</title>
        <authorList>
            <person name="Komaki H."/>
            <person name="Tamura T."/>
        </authorList>
    </citation>
    <scope>NUCLEOTIDE SEQUENCE</scope>
    <source>
        <strain evidence="2">NBRC 15828</strain>
    </source>
</reference>
<dbReference type="PANTHER" id="PTHR21310:SF42">
    <property type="entry name" value="BIFUNCTIONAL AAC_APH"/>
    <property type="match status" value="1"/>
</dbReference>
<feature type="domain" description="Aminoglycoside phosphotransferase" evidence="1">
    <location>
        <begin position="32"/>
        <end position="258"/>
    </location>
</feature>
<dbReference type="InterPro" id="IPR051678">
    <property type="entry name" value="AGP_Transferase"/>
</dbReference>
<proteinExistence type="predicted"/>
<dbReference type="InterPro" id="IPR011009">
    <property type="entry name" value="Kinase-like_dom_sf"/>
</dbReference>
<organism evidence="2 3">
    <name type="scientific">Spirilliplanes yamanashiensis</name>
    <dbReference type="NCBI Taxonomy" id="42233"/>
    <lineage>
        <taxon>Bacteria</taxon>
        <taxon>Bacillati</taxon>
        <taxon>Actinomycetota</taxon>
        <taxon>Actinomycetes</taxon>
        <taxon>Micromonosporales</taxon>
        <taxon>Micromonosporaceae</taxon>
        <taxon>Spirilliplanes</taxon>
    </lineage>
</organism>
<dbReference type="Gene3D" id="3.30.200.20">
    <property type="entry name" value="Phosphorylase Kinase, domain 1"/>
    <property type="match status" value="1"/>
</dbReference>
<evidence type="ECO:0000259" key="1">
    <source>
        <dbReference type="Pfam" id="PF01636"/>
    </source>
</evidence>
<dbReference type="Gene3D" id="3.90.1200.10">
    <property type="match status" value="1"/>
</dbReference>
<dbReference type="Proteomes" id="UP000652013">
    <property type="component" value="Unassembled WGS sequence"/>
</dbReference>
<dbReference type="PANTHER" id="PTHR21310">
    <property type="entry name" value="AMINOGLYCOSIDE PHOSPHOTRANSFERASE-RELATED-RELATED"/>
    <property type="match status" value="1"/>
</dbReference>
<name>A0A8J3Y5G0_9ACTN</name>
<accession>A0A8J3Y5G0</accession>
<sequence length="293" mass="30756">MAVREIDAALVAELVREQFPRWGDLPVRAVARQGWDNRTFRLGGELAVRLPSGEGYVAAVAKEDRWLPVLAGRLPLPVPEPVGAGRPGAGYPFPWSVRRWLPGEPLDAAEGVDPAGVARDLGGFLTALRAAPAAGGPAAGRHCWFRGCHPSVYGDQVGRALDVLGDAVDAAACRAVWAAALTSAWAAAPVWFHGDVAPGNLLTVGGRLAAVIDFGTCGVGDPACDLVIAWTWLGPAERRVFRAAAGLDDDAWRRARGWALWKALATMAGLSGPDPAGHQAAVLRRVLADPVIG</sequence>
<dbReference type="AlphaFoldDB" id="A0A8J3Y5G0"/>
<dbReference type="EMBL" id="BOOY01000006">
    <property type="protein sequence ID" value="GIJ01880.1"/>
    <property type="molecule type" value="Genomic_DNA"/>
</dbReference>
<dbReference type="SUPFAM" id="SSF56112">
    <property type="entry name" value="Protein kinase-like (PK-like)"/>
    <property type="match status" value="1"/>
</dbReference>
<comment type="caution">
    <text evidence="2">The sequence shown here is derived from an EMBL/GenBank/DDBJ whole genome shotgun (WGS) entry which is preliminary data.</text>
</comment>
<dbReference type="Pfam" id="PF01636">
    <property type="entry name" value="APH"/>
    <property type="match status" value="1"/>
</dbReference>
<protein>
    <submittedName>
        <fullName evidence="2">Aminoglycoside phosphotransferase</fullName>
    </submittedName>
</protein>
<dbReference type="CDD" id="cd05155">
    <property type="entry name" value="APH_ChoK_like_1"/>
    <property type="match status" value="1"/>
</dbReference>
<dbReference type="InterPro" id="IPR002575">
    <property type="entry name" value="Aminoglycoside_PTrfase"/>
</dbReference>